<comment type="catalytic activity">
    <reaction evidence="6">
        <text>N(2)-acetyl-L-ornithine + L-glutamate = N-acetyl-L-glutamate + L-ornithine</text>
        <dbReference type="Rhea" id="RHEA:15349"/>
        <dbReference type="ChEBI" id="CHEBI:29985"/>
        <dbReference type="ChEBI" id="CHEBI:44337"/>
        <dbReference type="ChEBI" id="CHEBI:46911"/>
        <dbReference type="ChEBI" id="CHEBI:57805"/>
        <dbReference type="EC" id="2.3.1.35"/>
    </reaction>
</comment>
<comment type="caution">
    <text evidence="6">Lacks conserved residue(s) required for the propagation of feature annotation.</text>
</comment>
<dbReference type="InterPro" id="IPR042195">
    <property type="entry name" value="ArgJ_beta_C"/>
</dbReference>
<comment type="subcellular location">
    <subcellularLocation>
        <location evidence="6">Cytoplasm</location>
    </subcellularLocation>
</comment>
<dbReference type="EC" id="2.3.1.35" evidence="6"/>
<dbReference type="NCBIfam" id="NF003802">
    <property type="entry name" value="PRK05388.1"/>
    <property type="match status" value="1"/>
</dbReference>
<feature type="binding site" evidence="6">
    <location>
        <position position="383"/>
    </location>
    <ligand>
        <name>substrate</name>
    </ligand>
</feature>
<evidence type="ECO:0000256" key="1">
    <source>
        <dbReference type="ARBA" id="ARBA00006774"/>
    </source>
</evidence>
<dbReference type="NCBIfam" id="TIGR00120">
    <property type="entry name" value="ArgJ"/>
    <property type="match status" value="1"/>
</dbReference>
<comment type="caution">
    <text evidence="7">The sequence shown here is derived from an EMBL/GenBank/DDBJ whole genome shotgun (WGS) entry which is preliminary data.</text>
</comment>
<proteinExistence type="inferred from homology"/>
<feature type="chain" id="PRO_5044941696" description="Arginine biosynthesis bifunctional protein ArgJ alpha chain" evidence="6">
    <location>
        <begin position="1"/>
        <end position="180"/>
    </location>
</feature>
<reference evidence="8" key="1">
    <citation type="journal article" date="2019" name="Int. J. Syst. Evol. Microbiol.">
        <title>The Global Catalogue of Microorganisms (GCM) 10K type strain sequencing project: providing services to taxonomists for standard genome sequencing and annotation.</title>
        <authorList>
            <consortium name="The Broad Institute Genomics Platform"/>
            <consortium name="The Broad Institute Genome Sequencing Center for Infectious Disease"/>
            <person name="Wu L."/>
            <person name="Ma J."/>
        </authorList>
    </citation>
    <scope>NUCLEOTIDE SEQUENCE [LARGE SCALE GENOMIC DNA]</scope>
    <source>
        <strain evidence="8">NBRC 102146</strain>
    </source>
</reference>
<dbReference type="HAMAP" id="MF_01106">
    <property type="entry name" value="ArgJ"/>
    <property type="match status" value="1"/>
</dbReference>
<comment type="similarity">
    <text evidence="1 6">Belongs to the ArgJ family.</text>
</comment>
<evidence type="ECO:0000256" key="5">
    <source>
        <dbReference type="ARBA" id="ARBA00023315"/>
    </source>
</evidence>
<feature type="binding site" evidence="6">
    <location>
        <position position="261"/>
    </location>
    <ligand>
        <name>substrate</name>
    </ligand>
</feature>
<name>A0ABQ5Z5Y7_9SPHN</name>
<dbReference type="SUPFAM" id="SSF56266">
    <property type="entry name" value="DmpA/ArgJ-like"/>
    <property type="match status" value="1"/>
</dbReference>
<comment type="pathway">
    <text evidence="6">Amino-acid biosynthesis; L-arginine biosynthesis; L-ornithine and N-acetyl-L-glutamate from L-glutamate and N(2)-acetyl-L-ornithine (cyclic): step 1/1.</text>
</comment>
<feature type="binding site" evidence="6">
    <location>
        <position position="181"/>
    </location>
    <ligand>
        <name>substrate</name>
    </ligand>
</feature>
<keyword evidence="3 6" id="KW-0808">Transferase</keyword>
<sequence length="387" mass="39307">MSVTAAEGFVAAGLHAGIKRAKPDMALLATEDRQPVTCAAVFTQNKFKAPPVQLDQALLDANGGKAAAVIVNSGNANAGTGAAGYRDAQAMQMAAAQALGTSSAHVLVCSTGIIGTPLPMDVILPAVPKLAGALSVAGGTQAAAGILTTDHVAKEVVVRGENWTIGGMAKGCGMIAPNMATMLAFLTTDADVPRETLQAMLKAASDTSFNTLNVDGATSTNDTAMIFAGGRKGAPADLDAFARGLAEACRDLTMKMAHDAEGMTRLAHLHVTGAASDAEARIAAKAIAENNLVKCSWYGADPYWGRLLAAAGSAGVALEVERSAVLYGGIKVAEGGVQVPHDAQALTEHMLGTEFAIEVHLGAGTGEARMIGVDLGPGYIKENSVTS</sequence>
<evidence type="ECO:0000256" key="2">
    <source>
        <dbReference type="ARBA" id="ARBA00011475"/>
    </source>
</evidence>
<keyword evidence="5 6" id="KW-0012">Acyltransferase</keyword>
<dbReference type="InterPro" id="IPR016117">
    <property type="entry name" value="ArgJ-like_dom_sf"/>
</dbReference>
<dbReference type="PANTHER" id="PTHR23100:SF0">
    <property type="entry name" value="ARGININE BIOSYNTHESIS BIFUNCTIONAL PROTEIN ARGJ, MITOCHONDRIAL"/>
    <property type="match status" value="1"/>
</dbReference>
<keyword evidence="6" id="KW-0055">Arginine biosynthesis</keyword>
<keyword evidence="6" id="KW-0511">Multifunctional enzyme</keyword>
<feature type="binding site" evidence="6">
    <location>
        <position position="148"/>
    </location>
    <ligand>
        <name>substrate</name>
    </ligand>
</feature>
<dbReference type="Gene3D" id="3.60.70.12">
    <property type="entry name" value="L-amino peptidase D-ALA esterase/amidase"/>
    <property type="match status" value="1"/>
</dbReference>
<gene>
    <name evidence="6 7" type="primary">argJ</name>
    <name evidence="7" type="ORF">GCM10007925_06570</name>
</gene>
<keyword evidence="4 6" id="KW-0068">Autocatalytic cleavage</keyword>
<evidence type="ECO:0000256" key="4">
    <source>
        <dbReference type="ARBA" id="ARBA00022813"/>
    </source>
</evidence>
<keyword evidence="6" id="KW-0963">Cytoplasm</keyword>
<feature type="binding site" evidence="6">
    <location>
        <position position="170"/>
    </location>
    <ligand>
        <name>substrate</name>
    </ligand>
</feature>
<dbReference type="CDD" id="cd02152">
    <property type="entry name" value="OAT"/>
    <property type="match status" value="1"/>
</dbReference>
<protein>
    <recommendedName>
        <fullName evidence="6">Arginine biosynthesis bifunctional protein ArgJ</fullName>
    </recommendedName>
    <domain>
        <recommendedName>
            <fullName evidence="6">Glutamate N-acetyltransferase</fullName>
            <ecNumber evidence="6">2.3.1.35</ecNumber>
        </recommendedName>
        <alternativeName>
            <fullName evidence="6">Ornithine acetyltransferase</fullName>
            <shortName evidence="6">OATase</shortName>
        </alternativeName>
        <alternativeName>
            <fullName evidence="6">Ornithine transacetylase</fullName>
        </alternativeName>
    </domain>
    <domain>
        <recommendedName>
            <fullName evidence="6">Amino-acid acetyltransferase</fullName>
            <ecNumber evidence="6">2.3.1.1</ecNumber>
        </recommendedName>
        <alternativeName>
            <fullName evidence="6">N-acetylglutamate synthase</fullName>
            <shortName evidence="6">AGSase</shortName>
        </alternativeName>
    </domain>
    <component>
        <recommendedName>
            <fullName evidence="6">Arginine biosynthesis bifunctional protein ArgJ alpha chain</fullName>
        </recommendedName>
    </component>
    <component>
        <recommendedName>
            <fullName evidence="6">Arginine biosynthesis bifunctional protein ArgJ beta chain</fullName>
        </recommendedName>
    </component>
</protein>
<dbReference type="EC" id="2.3.1.1" evidence="6"/>
<dbReference type="PANTHER" id="PTHR23100">
    <property type="entry name" value="ARGININE BIOSYNTHESIS BIFUNCTIONAL PROTEIN ARGJ"/>
    <property type="match status" value="1"/>
</dbReference>
<feature type="site" description="Involved in the stabilization of negative charge on the oxyanion by the formation of the oxyanion hole" evidence="6">
    <location>
        <position position="112"/>
    </location>
</feature>
<evidence type="ECO:0000313" key="8">
    <source>
        <dbReference type="Proteomes" id="UP001156703"/>
    </source>
</evidence>
<keyword evidence="8" id="KW-1185">Reference proteome</keyword>
<comment type="pathway">
    <text evidence="6">Amino-acid biosynthesis; L-arginine biosynthesis; N(2)-acetyl-L-ornithine from L-glutamate: step 1/4.</text>
</comment>
<feature type="site" description="Involved in the stabilization of negative charge on the oxyanion by the formation of the oxyanion hole" evidence="6">
    <location>
        <position position="111"/>
    </location>
</feature>
<dbReference type="RefSeq" id="WP_029942092.1">
    <property type="nucleotide sequence ID" value="NZ_BSOO01000004.1"/>
</dbReference>
<dbReference type="Gene3D" id="3.10.20.340">
    <property type="entry name" value="ArgJ beta chain, C-terminal domain"/>
    <property type="match status" value="1"/>
</dbReference>
<comment type="catalytic activity">
    <reaction evidence="6">
        <text>L-glutamate + acetyl-CoA = N-acetyl-L-glutamate + CoA + H(+)</text>
        <dbReference type="Rhea" id="RHEA:24292"/>
        <dbReference type="ChEBI" id="CHEBI:15378"/>
        <dbReference type="ChEBI" id="CHEBI:29985"/>
        <dbReference type="ChEBI" id="CHEBI:44337"/>
        <dbReference type="ChEBI" id="CHEBI:57287"/>
        <dbReference type="ChEBI" id="CHEBI:57288"/>
        <dbReference type="EC" id="2.3.1.1"/>
    </reaction>
</comment>
<dbReference type="Pfam" id="PF01960">
    <property type="entry name" value="ArgJ"/>
    <property type="match status" value="1"/>
</dbReference>
<dbReference type="Proteomes" id="UP001156703">
    <property type="component" value="Unassembled WGS sequence"/>
</dbReference>
<comment type="subunit">
    <text evidence="2 6">Heterotetramer of two alpha and two beta chains.</text>
</comment>
<accession>A0ABQ5Z5Y7</accession>
<evidence type="ECO:0000313" key="7">
    <source>
        <dbReference type="EMBL" id="GLR46946.1"/>
    </source>
</evidence>
<comment type="function">
    <text evidence="6">Catalyzes two activities which are involved in the cyclic version of arginine biosynthesis: the synthesis of N-acetylglutamate from glutamate and acetyl-CoA as the acetyl donor, and of ornithine by transacetylation between N(2)-acetylornithine and glutamate.</text>
</comment>
<feature type="site" description="Cleavage; by autolysis" evidence="6">
    <location>
        <begin position="180"/>
        <end position="181"/>
    </location>
</feature>
<dbReference type="InterPro" id="IPR002813">
    <property type="entry name" value="Arg_biosynth_ArgJ"/>
</dbReference>
<organism evidence="7 8">
    <name type="scientific">Sphingomonas astaxanthinifaciens DSM 22298</name>
    <dbReference type="NCBI Taxonomy" id="1123267"/>
    <lineage>
        <taxon>Bacteria</taxon>
        <taxon>Pseudomonadati</taxon>
        <taxon>Pseudomonadota</taxon>
        <taxon>Alphaproteobacteria</taxon>
        <taxon>Sphingomonadales</taxon>
        <taxon>Sphingomonadaceae</taxon>
        <taxon>Sphingomonas</taxon>
    </lineage>
</organism>
<evidence type="ECO:0000256" key="6">
    <source>
        <dbReference type="HAMAP-Rule" id="MF_01106"/>
    </source>
</evidence>
<evidence type="ECO:0000256" key="3">
    <source>
        <dbReference type="ARBA" id="ARBA00022679"/>
    </source>
</evidence>
<feature type="active site" description="Nucleophile" evidence="6">
    <location>
        <position position="181"/>
    </location>
</feature>
<feature type="chain" id="PRO_5044941695" description="Arginine biosynthesis bifunctional protein ArgJ beta chain" evidence="6">
    <location>
        <begin position="181"/>
        <end position="387"/>
    </location>
</feature>
<dbReference type="EMBL" id="BSOO01000004">
    <property type="protein sequence ID" value="GLR46946.1"/>
    <property type="molecule type" value="Genomic_DNA"/>
</dbReference>
<keyword evidence="6" id="KW-0028">Amino-acid biosynthesis</keyword>